<evidence type="ECO:0000313" key="3">
    <source>
        <dbReference type="EMBL" id="MYC97335.1"/>
    </source>
</evidence>
<dbReference type="SUPFAM" id="SSF56988">
    <property type="entry name" value="Anthrax protective antigen"/>
    <property type="match status" value="1"/>
</dbReference>
<feature type="domain" description="LysM" evidence="1">
    <location>
        <begin position="100"/>
        <end position="144"/>
    </location>
</feature>
<dbReference type="SMART" id="SM00758">
    <property type="entry name" value="PA14"/>
    <property type="match status" value="1"/>
</dbReference>
<reference evidence="3" key="1">
    <citation type="submission" date="2019-09" db="EMBL/GenBank/DDBJ databases">
        <title>Characterisation of the sponge microbiome using genome-centric metagenomics.</title>
        <authorList>
            <person name="Engelberts J.P."/>
            <person name="Robbins S.J."/>
            <person name="De Goeij J.M."/>
            <person name="Aranda M."/>
            <person name="Bell S.C."/>
            <person name="Webster N.S."/>
        </authorList>
    </citation>
    <scope>NUCLEOTIDE SEQUENCE</scope>
    <source>
        <strain evidence="3">SB0661_bin_32</strain>
    </source>
</reference>
<dbReference type="EMBL" id="VXMH01000114">
    <property type="protein sequence ID" value="MYC97335.1"/>
    <property type="molecule type" value="Genomic_DNA"/>
</dbReference>
<dbReference type="AlphaFoldDB" id="A0A6B1DDK2"/>
<evidence type="ECO:0000259" key="2">
    <source>
        <dbReference type="PROSITE" id="PS51820"/>
    </source>
</evidence>
<comment type="caution">
    <text evidence="3">The sequence shown here is derived from an EMBL/GenBank/DDBJ whole genome shotgun (WGS) entry which is preliminary data.</text>
</comment>
<gene>
    <name evidence="3" type="ORF">F4X14_20465</name>
</gene>
<sequence>MPGLRREIPPYRIRSCGPNSLDFSPETVQNFIVKSYRLSIICKSPYPYRTGTMSSDSLPTFWIRRWQSGIVAAALLLSLLSQTAVAGTSDPFEHETTCASLHTVTAGETLTGIALRTGVSLSALADANHLSTTSQVLIGQRLCIPRTISAASPVAPAAPAPPAAPVVPAPTARTGTAANWTGKYYNSQDLSGDPVLTRQDASIDFNWQSGSPDTSIASDSFSVSWTANVTFETGAYRFTAVADDGVRVYVNDTLVLEDWNVHPATTTVRDTEITAGNHTVKVEYFEASGAASVSVSWQKQVEETPTCNVQPHDSLSSFWAHSSLGCASAAAATVWAAWQPFESGHMIWRQNDDAVYVYADGGNWARHSDDWNDQALSNNRGAAPAGLQSPVRGFGYLWETNDDVYNALGWATADEKGFCARIQQFAKGTLLIADTVETCRENSHNFASETFVANNVLQALTGGEWTLVCEKQTHERLEPYWNQDDVGCPLSTGATLWTAWQPFEKGYMLWRQDDDAVFVFTDGNEWARYSDDWDSQSYEPARGTEPADRHTPVRGFGYLWATNDDVFADLGWATDVEKGACTLIQAFDGGTLLTGDPVDSCFDGADNLVSDTLLGSSTIEALESGSWEIACVNPVHAGLDHLWDHAEFGCPQAAGGILWSSWQPFQTGHMIWRENDDAVFVFANGQDAERFADDWNDQTYSTNRGTPPEGLQAPERGFGYLWENDDDVYGDLGWATADERGFCALFQQYEKGYLIVSNSVPSCKEGQDNEATEIDFALHSLSVLNDGTWTLR</sequence>
<feature type="domain" description="PA14" evidence="2">
    <location>
        <begin position="175"/>
        <end position="313"/>
    </location>
</feature>
<dbReference type="CDD" id="cd00118">
    <property type="entry name" value="LysM"/>
    <property type="match status" value="1"/>
</dbReference>
<protein>
    <submittedName>
        <fullName evidence="3">LysM peptidoglycan-binding domain-containing protein</fullName>
    </submittedName>
</protein>
<dbReference type="Gene3D" id="3.10.350.10">
    <property type="entry name" value="LysM domain"/>
    <property type="match status" value="1"/>
</dbReference>
<dbReference type="Pfam" id="PF07691">
    <property type="entry name" value="PA14"/>
    <property type="match status" value="1"/>
</dbReference>
<name>A0A6B1DDK2_9CHLR</name>
<dbReference type="InterPro" id="IPR036779">
    <property type="entry name" value="LysM_dom_sf"/>
</dbReference>
<dbReference type="InterPro" id="IPR011658">
    <property type="entry name" value="PA14_dom"/>
</dbReference>
<dbReference type="PROSITE" id="PS51820">
    <property type="entry name" value="PA14"/>
    <property type="match status" value="1"/>
</dbReference>
<evidence type="ECO:0000259" key="1">
    <source>
        <dbReference type="PROSITE" id="PS51782"/>
    </source>
</evidence>
<dbReference type="InterPro" id="IPR018392">
    <property type="entry name" value="LysM"/>
</dbReference>
<dbReference type="SUPFAM" id="SSF54106">
    <property type="entry name" value="LysM domain"/>
    <property type="match status" value="1"/>
</dbReference>
<dbReference type="InterPro" id="IPR037524">
    <property type="entry name" value="PA14/GLEYA"/>
</dbReference>
<dbReference type="SMART" id="SM00257">
    <property type="entry name" value="LysM"/>
    <property type="match status" value="1"/>
</dbReference>
<dbReference type="PROSITE" id="PS51782">
    <property type="entry name" value="LYSM"/>
    <property type="match status" value="1"/>
</dbReference>
<dbReference type="Pfam" id="PF01476">
    <property type="entry name" value="LysM"/>
    <property type="match status" value="1"/>
</dbReference>
<accession>A0A6B1DDK2</accession>
<proteinExistence type="predicted"/>
<dbReference type="Gene3D" id="3.90.182.10">
    <property type="entry name" value="Toxin - Anthrax Protective Antigen,domain 1"/>
    <property type="match status" value="1"/>
</dbReference>
<organism evidence="3">
    <name type="scientific">Caldilineaceae bacterium SB0661_bin_32</name>
    <dbReference type="NCBI Taxonomy" id="2605255"/>
    <lineage>
        <taxon>Bacteria</taxon>
        <taxon>Bacillati</taxon>
        <taxon>Chloroflexota</taxon>
        <taxon>Caldilineae</taxon>
        <taxon>Caldilineales</taxon>
        <taxon>Caldilineaceae</taxon>
    </lineage>
</organism>